<evidence type="ECO:0000313" key="3">
    <source>
        <dbReference type="Proteomes" id="UP000265515"/>
    </source>
</evidence>
<dbReference type="InterPro" id="IPR000477">
    <property type="entry name" value="RT_dom"/>
</dbReference>
<dbReference type="Pfam" id="PF00078">
    <property type="entry name" value="RVT_1"/>
    <property type="match status" value="1"/>
</dbReference>
<evidence type="ECO:0000259" key="1">
    <source>
        <dbReference type="Pfam" id="PF00078"/>
    </source>
</evidence>
<dbReference type="InterPro" id="IPR043128">
    <property type="entry name" value="Rev_trsase/Diguanyl_cyclase"/>
</dbReference>
<dbReference type="Gramene" id="GBG58855">
    <property type="protein sequence ID" value="GBG58855"/>
    <property type="gene ID" value="CBR_g254"/>
</dbReference>
<sequence length="353" mass="40615">MGTRDKMLTGKTGFICGQEVPIPLLPGMTLRDPRDIPRPKPQILKYMQGTRMVEDLSEKRAPHITKAHLKLLNLQRMGLKAPPESSTAVTVVDKKYGTGNPVTIEVVPGWVKNDRLVAGEKFVVGGNIMSGISLMGDVEHSIQLVPDYRVHHPTPYRFSILEVMKLERQLEELLWQGFIKPGNSHRGASVPFAREADKTFRLCIDYRSLNRYTVKNNYPMPRADELFDRLAGKCFFTKIDLRSGNHQIHVAAEDQPKIAFRSRFSHYEFMVMPFDLTNVPATFQTAMNDIFRDILKEYVLVYRDDILVYSRTLEDHLRHLRDVLQRLRKHDFYAKLSKCRFAQQSGLSRTPCV</sequence>
<accession>A0A388JM87</accession>
<keyword evidence="3" id="KW-1185">Reference proteome</keyword>
<organism evidence="2 3">
    <name type="scientific">Chara braunii</name>
    <name type="common">Braun's stonewort</name>
    <dbReference type="NCBI Taxonomy" id="69332"/>
    <lineage>
        <taxon>Eukaryota</taxon>
        <taxon>Viridiplantae</taxon>
        <taxon>Streptophyta</taxon>
        <taxon>Charophyceae</taxon>
        <taxon>Charales</taxon>
        <taxon>Characeae</taxon>
        <taxon>Chara</taxon>
    </lineage>
</organism>
<dbReference type="Gene3D" id="3.30.70.270">
    <property type="match status" value="1"/>
</dbReference>
<dbReference type="InterPro" id="IPR043502">
    <property type="entry name" value="DNA/RNA_pol_sf"/>
</dbReference>
<gene>
    <name evidence="2" type="ORF">CBR_g254</name>
</gene>
<proteinExistence type="predicted"/>
<dbReference type="OrthoDB" id="9950135at2759"/>
<dbReference type="Gene3D" id="3.10.10.10">
    <property type="entry name" value="HIV Type 1 Reverse Transcriptase, subunit A, domain 1"/>
    <property type="match status" value="1"/>
</dbReference>
<name>A0A388JM87_CHABU</name>
<feature type="domain" description="Reverse transcriptase" evidence="1">
    <location>
        <begin position="197"/>
        <end position="343"/>
    </location>
</feature>
<dbReference type="AlphaFoldDB" id="A0A388JM87"/>
<dbReference type="SUPFAM" id="SSF56672">
    <property type="entry name" value="DNA/RNA polymerases"/>
    <property type="match status" value="1"/>
</dbReference>
<dbReference type="EMBL" id="BFEA01000001">
    <property type="protein sequence ID" value="GBG58855.1"/>
    <property type="molecule type" value="Genomic_DNA"/>
</dbReference>
<dbReference type="PANTHER" id="PTHR24559">
    <property type="entry name" value="TRANSPOSON TY3-I GAG-POL POLYPROTEIN"/>
    <property type="match status" value="1"/>
</dbReference>
<reference evidence="2 3" key="1">
    <citation type="journal article" date="2018" name="Cell">
        <title>The Chara Genome: Secondary Complexity and Implications for Plant Terrestrialization.</title>
        <authorList>
            <person name="Nishiyama T."/>
            <person name="Sakayama H."/>
            <person name="Vries J.D."/>
            <person name="Buschmann H."/>
            <person name="Saint-Marcoux D."/>
            <person name="Ullrich K.K."/>
            <person name="Haas F.B."/>
            <person name="Vanderstraeten L."/>
            <person name="Becker D."/>
            <person name="Lang D."/>
            <person name="Vosolsobe S."/>
            <person name="Rombauts S."/>
            <person name="Wilhelmsson P.K.I."/>
            <person name="Janitza P."/>
            <person name="Kern R."/>
            <person name="Heyl A."/>
            <person name="Rumpler F."/>
            <person name="Villalobos L.I.A.C."/>
            <person name="Clay J.M."/>
            <person name="Skokan R."/>
            <person name="Toyoda A."/>
            <person name="Suzuki Y."/>
            <person name="Kagoshima H."/>
            <person name="Schijlen E."/>
            <person name="Tajeshwar N."/>
            <person name="Catarino B."/>
            <person name="Hetherington A.J."/>
            <person name="Saltykova A."/>
            <person name="Bonnot C."/>
            <person name="Breuninger H."/>
            <person name="Symeonidi A."/>
            <person name="Radhakrishnan G.V."/>
            <person name="Van Nieuwerburgh F."/>
            <person name="Deforce D."/>
            <person name="Chang C."/>
            <person name="Karol K.G."/>
            <person name="Hedrich R."/>
            <person name="Ulvskov P."/>
            <person name="Glockner G."/>
            <person name="Delwiche C.F."/>
            <person name="Petrasek J."/>
            <person name="Van de Peer Y."/>
            <person name="Friml J."/>
            <person name="Beilby M."/>
            <person name="Dolan L."/>
            <person name="Kohara Y."/>
            <person name="Sugano S."/>
            <person name="Fujiyama A."/>
            <person name="Delaux P.-M."/>
            <person name="Quint M."/>
            <person name="TheiBen G."/>
            <person name="Hagemann M."/>
            <person name="Harholt J."/>
            <person name="Dunand C."/>
            <person name="Zachgo S."/>
            <person name="Langdale J."/>
            <person name="Maumus F."/>
            <person name="Straeten D.V.D."/>
            <person name="Gould S.B."/>
            <person name="Rensing S.A."/>
        </authorList>
    </citation>
    <scope>NUCLEOTIDE SEQUENCE [LARGE SCALE GENOMIC DNA]</scope>
    <source>
        <strain evidence="2 3">S276</strain>
    </source>
</reference>
<protein>
    <recommendedName>
        <fullName evidence="1">Reverse transcriptase domain-containing protein</fullName>
    </recommendedName>
</protein>
<dbReference type="CDD" id="cd01647">
    <property type="entry name" value="RT_LTR"/>
    <property type="match status" value="1"/>
</dbReference>
<evidence type="ECO:0000313" key="2">
    <source>
        <dbReference type="EMBL" id="GBG58855.1"/>
    </source>
</evidence>
<dbReference type="Proteomes" id="UP000265515">
    <property type="component" value="Unassembled WGS sequence"/>
</dbReference>
<dbReference type="PANTHER" id="PTHR24559:SF444">
    <property type="entry name" value="REVERSE TRANSCRIPTASE DOMAIN-CONTAINING PROTEIN"/>
    <property type="match status" value="1"/>
</dbReference>
<dbReference type="InterPro" id="IPR053134">
    <property type="entry name" value="RNA-dir_DNA_polymerase"/>
</dbReference>
<comment type="caution">
    <text evidence="2">The sequence shown here is derived from an EMBL/GenBank/DDBJ whole genome shotgun (WGS) entry which is preliminary data.</text>
</comment>